<dbReference type="AlphaFoldDB" id="C0GKX0"/>
<dbReference type="SMART" id="SM00116">
    <property type="entry name" value="CBS"/>
    <property type="match status" value="2"/>
</dbReference>
<comment type="caution">
    <text evidence="4">The sequence shown here is derived from an EMBL/GenBank/DDBJ whole genome shotgun (WGS) entry which is preliminary data.</text>
</comment>
<name>C0GKX0_DETAL</name>
<dbReference type="eggNOG" id="COG2905">
    <property type="taxonomic scope" value="Bacteria"/>
</dbReference>
<protein>
    <submittedName>
        <fullName evidence="4">CBS domain containing membrane protein</fullName>
    </submittedName>
</protein>
<dbReference type="InterPro" id="IPR000644">
    <property type="entry name" value="CBS_dom"/>
</dbReference>
<dbReference type="EMBL" id="ACJM01000029">
    <property type="protein sequence ID" value="EEG76022.1"/>
    <property type="molecule type" value="Genomic_DNA"/>
</dbReference>
<dbReference type="RefSeq" id="WP_008519248.1">
    <property type="nucleotide sequence ID" value="NZ_ACJM01000029.1"/>
</dbReference>
<dbReference type="CDD" id="cd04617">
    <property type="entry name" value="CBS_pair_CcpN"/>
    <property type="match status" value="1"/>
</dbReference>
<dbReference type="PROSITE" id="PS51371">
    <property type="entry name" value="CBS"/>
    <property type="match status" value="2"/>
</dbReference>
<sequence>MTVKDIKSRPAVIREETTVYDAIVMLFLEDVGTLFVVDEKGLLQGVVSRKDFLKAALGSADMSKIPVGVIMTRLAQIHTVTEDEPVLQVVRRICENEVDSLPVVRPHGKDGFKVVGRVTKTNLARLLMELGEGR</sequence>
<dbReference type="InterPro" id="IPR046342">
    <property type="entry name" value="CBS_dom_sf"/>
</dbReference>
<keyword evidence="5" id="KW-1185">Reference proteome</keyword>
<proteinExistence type="predicted"/>
<dbReference type="PANTHER" id="PTHR43080:SF2">
    <property type="entry name" value="CBS DOMAIN-CONTAINING PROTEIN"/>
    <property type="match status" value="1"/>
</dbReference>
<evidence type="ECO:0000259" key="3">
    <source>
        <dbReference type="PROSITE" id="PS51371"/>
    </source>
</evidence>
<evidence type="ECO:0000256" key="1">
    <source>
        <dbReference type="ARBA" id="ARBA00023122"/>
    </source>
</evidence>
<gene>
    <name evidence="4" type="ORF">DealDRAFT_3129</name>
</gene>
<reference evidence="4 5" key="1">
    <citation type="submission" date="2009-02" db="EMBL/GenBank/DDBJ databases">
        <title>Sequencing of the draft genome and assembly of Dethiobacter alkaliphilus AHT 1.</title>
        <authorList>
            <consortium name="US DOE Joint Genome Institute (JGI-PGF)"/>
            <person name="Lucas S."/>
            <person name="Copeland A."/>
            <person name="Lapidus A."/>
            <person name="Glavina del Rio T."/>
            <person name="Dalin E."/>
            <person name="Tice H."/>
            <person name="Bruce D."/>
            <person name="Goodwin L."/>
            <person name="Pitluck S."/>
            <person name="Larimer F."/>
            <person name="Land M.L."/>
            <person name="Hauser L."/>
            <person name="Muyzer G."/>
        </authorList>
    </citation>
    <scope>NUCLEOTIDE SEQUENCE [LARGE SCALE GENOMIC DNA]</scope>
    <source>
        <strain evidence="4 5">AHT 1</strain>
    </source>
</reference>
<feature type="domain" description="CBS" evidence="3">
    <location>
        <begin position="6"/>
        <end position="62"/>
    </location>
</feature>
<organism evidence="4 5">
    <name type="scientific">Dethiobacter alkaliphilus AHT 1</name>
    <dbReference type="NCBI Taxonomy" id="555088"/>
    <lineage>
        <taxon>Bacteria</taxon>
        <taxon>Bacillati</taxon>
        <taxon>Bacillota</taxon>
        <taxon>Dethiobacteria</taxon>
        <taxon>Dethiobacterales</taxon>
        <taxon>Dethiobacteraceae</taxon>
        <taxon>Dethiobacter</taxon>
    </lineage>
</organism>
<dbReference type="Gene3D" id="3.10.580.10">
    <property type="entry name" value="CBS-domain"/>
    <property type="match status" value="1"/>
</dbReference>
<keyword evidence="1 2" id="KW-0129">CBS domain</keyword>
<accession>C0GKX0</accession>
<dbReference type="InterPro" id="IPR051257">
    <property type="entry name" value="Diverse_CBS-Domain"/>
</dbReference>
<dbReference type="Proteomes" id="UP000006443">
    <property type="component" value="Unassembled WGS sequence"/>
</dbReference>
<evidence type="ECO:0000313" key="5">
    <source>
        <dbReference type="Proteomes" id="UP000006443"/>
    </source>
</evidence>
<feature type="domain" description="CBS" evidence="3">
    <location>
        <begin position="71"/>
        <end position="134"/>
    </location>
</feature>
<evidence type="ECO:0000313" key="4">
    <source>
        <dbReference type="EMBL" id="EEG76022.1"/>
    </source>
</evidence>
<evidence type="ECO:0000256" key="2">
    <source>
        <dbReference type="PROSITE-ProRule" id="PRU00703"/>
    </source>
</evidence>
<dbReference type="SUPFAM" id="SSF54631">
    <property type="entry name" value="CBS-domain pair"/>
    <property type="match status" value="1"/>
</dbReference>
<dbReference type="PANTHER" id="PTHR43080">
    <property type="entry name" value="CBS DOMAIN-CONTAINING PROTEIN CBSX3, MITOCHONDRIAL"/>
    <property type="match status" value="1"/>
</dbReference>
<dbReference type="Pfam" id="PF00571">
    <property type="entry name" value="CBS"/>
    <property type="match status" value="2"/>
</dbReference>
<dbReference type="STRING" id="555088.DealDRAFT_3129"/>